<feature type="binding site" evidence="4">
    <location>
        <position position="13"/>
    </location>
    <ligand>
        <name>Mg(2+)</name>
        <dbReference type="ChEBI" id="CHEBI:18420"/>
    </ligand>
</feature>
<feature type="binding site" evidence="3">
    <location>
        <position position="29"/>
    </location>
    <ligand>
        <name>substrate</name>
    </ligand>
</feature>
<protein>
    <submittedName>
        <fullName evidence="6">Beta-phosphoglucomutase</fullName>
    </submittedName>
</protein>
<feature type="binding site" evidence="4">
    <location>
        <position position="175"/>
    </location>
    <ligand>
        <name>Mg(2+)</name>
        <dbReference type="ChEBI" id="CHEBI:18420"/>
    </ligand>
</feature>
<reference evidence="6 7" key="1">
    <citation type="journal article" date="2015" name="Genome Announc.">
        <title>Expanding the biotechnology potential of lactobacilli through comparative genomics of 213 strains and associated genera.</title>
        <authorList>
            <person name="Sun Z."/>
            <person name="Harris H.M."/>
            <person name="McCann A."/>
            <person name="Guo C."/>
            <person name="Argimon S."/>
            <person name="Zhang W."/>
            <person name="Yang X."/>
            <person name="Jeffery I.B."/>
            <person name="Cooney J.C."/>
            <person name="Kagawa T.F."/>
            <person name="Liu W."/>
            <person name="Song Y."/>
            <person name="Salvetti E."/>
            <person name="Wrobel A."/>
            <person name="Rasinkangas P."/>
            <person name="Parkhill J."/>
            <person name="Rea M.C."/>
            <person name="O'Sullivan O."/>
            <person name="Ritari J."/>
            <person name="Douillard F.P."/>
            <person name="Paul Ross R."/>
            <person name="Yang R."/>
            <person name="Briner A.E."/>
            <person name="Felis G.E."/>
            <person name="de Vos W.M."/>
            <person name="Barrangou R."/>
            <person name="Klaenhammer T.R."/>
            <person name="Caufield P.W."/>
            <person name="Cui Y."/>
            <person name="Zhang H."/>
            <person name="O'Toole P.W."/>
        </authorList>
    </citation>
    <scope>NUCLEOTIDE SEQUENCE [LARGE SCALE GENOMIC DNA]</scope>
    <source>
        <strain evidence="6 7">JCM 17158</strain>
    </source>
</reference>
<feature type="binding site" evidence="3">
    <location>
        <position position="82"/>
    </location>
    <ligand>
        <name>substrate</name>
    </ligand>
</feature>
<dbReference type="AlphaFoldDB" id="A0A0R1JSB2"/>
<comment type="caution">
    <text evidence="6">The sequence shown here is derived from an EMBL/GenBank/DDBJ whole genome shotgun (WGS) entry which is preliminary data.</text>
</comment>
<dbReference type="OrthoDB" id="9797743at2"/>
<keyword evidence="4" id="KW-0479">Metal-binding</keyword>
<feature type="active site" description="Proton donor/acceptor" evidence="2">
    <location>
        <position position="15"/>
    </location>
</feature>
<feature type="binding site" evidence="4">
    <location>
        <position position="15"/>
    </location>
    <ligand>
        <name>Mg(2+)</name>
        <dbReference type="ChEBI" id="CHEBI:18420"/>
    </ligand>
</feature>
<dbReference type="Gene3D" id="1.10.150.240">
    <property type="entry name" value="Putative phosphatase, domain 2"/>
    <property type="match status" value="1"/>
</dbReference>
<feature type="binding site" evidence="3">
    <location>
        <begin position="48"/>
        <end position="53"/>
    </location>
    <ligand>
        <name>substrate</name>
    </ligand>
</feature>
<dbReference type="PANTHER" id="PTHR43481:SF4">
    <property type="entry name" value="GLYCEROL-1-PHOSPHATE PHOSPHOHYDROLASE 1-RELATED"/>
    <property type="match status" value="1"/>
</dbReference>
<dbReference type="InterPro" id="IPR023214">
    <property type="entry name" value="HAD_sf"/>
</dbReference>
<sequence>MSRFEQLQGALFDLDGVITDTARLHAKAWQAVATQVGADWTPALADSLKGIDRMSSLELILRAAGKQDAYSATEKQALATAKNERYLALVDTLTPADILPGIEAFVGELKNHGFRIALASASKNAPKVLARLGLAADFPHIVDPATLQHGKPDPEIFERAAASIQLPATACFGVEDAAAGVTAIRRSGALAVGIGDPAVLRDADLVFANTGDLTLSALQQRLAGDAHA</sequence>
<dbReference type="InterPro" id="IPR010976">
    <property type="entry name" value="B-phosphoglucomutase_hydrolase"/>
</dbReference>
<proteinExistence type="inferred from homology"/>
<feature type="binding site" evidence="4">
    <location>
        <position position="176"/>
    </location>
    <ligand>
        <name>Mg(2+)</name>
        <dbReference type="ChEBI" id="CHEBI:18420"/>
    </ligand>
</feature>
<comment type="similarity">
    <text evidence="1">Belongs to the HAD-like hydrolase superfamily. CbbY/CbbZ/Gph/YieH family.</text>
</comment>
<evidence type="ECO:0000256" key="5">
    <source>
        <dbReference type="PIRSR" id="PIRSR610972-4"/>
    </source>
</evidence>
<dbReference type="CDD" id="cd02598">
    <property type="entry name" value="HAD_BPGM"/>
    <property type="match status" value="1"/>
</dbReference>
<dbReference type="GO" id="GO:0005975">
    <property type="term" value="P:carbohydrate metabolic process"/>
    <property type="evidence" value="ECO:0007669"/>
    <property type="project" value="InterPro"/>
</dbReference>
<dbReference type="SUPFAM" id="SSF56784">
    <property type="entry name" value="HAD-like"/>
    <property type="match status" value="1"/>
</dbReference>
<dbReference type="GO" id="GO:0000287">
    <property type="term" value="F:magnesium ion binding"/>
    <property type="evidence" value="ECO:0007669"/>
    <property type="project" value="InterPro"/>
</dbReference>
<dbReference type="NCBIfam" id="TIGR01990">
    <property type="entry name" value="bPGM"/>
    <property type="match status" value="1"/>
</dbReference>
<keyword evidence="4" id="KW-0460">Magnesium</keyword>
<dbReference type="Gene3D" id="3.40.50.1000">
    <property type="entry name" value="HAD superfamily/HAD-like"/>
    <property type="match status" value="1"/>
</dbReference>
<keyword evidence="7" id="KW-1185">Reference proteome</keyword>
<dbReference type="PATRIC" id="fig|1291734.4.peg.829"/>
<dbReference type="Pfam" id="PF00702">
    <property type="entry name" value="Hydrolase"/>
    <property type="match status" value="1"/>
</dbReference>
<name>A0A0R1JSB2_9LACO</name>
<dbReference type="InterPro" id="IPR006439">
    <property type="entry name" value="HAD-SF_hydro_IA"/>
</dbReference>
<evidence type="ECO:0000256" key="4">
    <source>
        <dbReference type="PIRSR" id="PIRSR610972-3"/>
    </source>
</evidence>
<feature type="site" description="Important for catalytic activity and assists the phosphoryl transfer reaction to Asp8 by balancing charge and orienting the reacting groups" evidence="5">
    <location>
        <position position="120"/>
    </location>
</feature>
<dbReference type="InterPro" id="IPR010972">
    <property type="entry name" value="Beta-PGM"/>
</dbReference>
<dbReference type="Proteomes" id="UP000051804">
    <property type="component" value="Unassembled WGS sequence"/>
</dbReference>
<feature type="active site" description="Nucleophile" evidence="2">
    <location>
        <position position="13"/>
    </location>
</feature>
<feature type="binding site" evidence="3">
    <location>
        <begin position="120"/>
        <end position="124"/>
    </location>
    <ligand>
        <name>substrate</name>
    </ligand>
</feature>
<dbReference type="GO" id="GO:0008801">
    <property type="term" value="F:beta-phosphoglucomutase activity"/>
    <property type="evidence" value="ECO:0007669"/>
    <property type="project" value="InterPro"/>
</dbReference>
<dbReference type="SFLD" id="SFLDG01129">
    <property type="entry name" value="C1.5:_HAD__Beta-PGM__Phosphata"/>
    <property type="match status" value="1"/>
</dbReference>
<dbReference type="NCBIfam" id="TIGR01509">
    <property type="entry name" value="HAD-SF-IA-v3"/>
    <property type="match status" value="1"/>
</dbReference>
<dbReference type="SFLD" id="SFLDS00003">
    <property type="entry name" value="Haloacid_Dehalogenase"/>
    <property type="match status" value="1"/>
</dbReference>
<evidence type="ECO:0000256" key="2">
    <source>
        <dbReference type="PIRSR" id="PIRSR610972-1"/>
    </source>
</evidence>
<feature type="binding site" evidence="3">
    <location>
        <begin position="13"/>
        <end position="15"/>
    </location>
    <ligand>
        <name>substrate</name>
    </ligand>
</feature>
<dbReference type="EMBL" id="AZDJ01000001">
    <property type="protein sequence ID" value="KRK74208.1"/>
    <property type="molecule type" value="Genomic_DNA"/>
</dbReference>
<dbReference type="RefSeq" id="WP_054722185.1">
    <property type="nucleotide sequence ID" value="NZ_AZDJ01000001.1"/>
</dbReference>
<evidence type="ECO:0000256" key="1">
    <source>
        <dbReference type="ARBA" id="ARBA00006171"/>
    </source>
</evidence>
<organism evidence="6 7">
    <name type="scientific">Lacticaseibacillus nasuensis JCM 17158</name>
    <dbReference type="NCBI Taxonomy" id="1291734"/>
    <lineage>
        <taxon>Bacteria</taxon>
        <taxon>Bacillati</taxon>
        <taxon>Bacillota</taxon>
        <taxon>Bacilli</taxon>
        <taxon>Lactobacillales</taxon>
        <taxon>Lactobacillaceae</taxon>
        <taxon>Lacticaseibacillus</taxon>
    </lineage>
</organism>
<dbReference type="GO" id="GO:0050308">
    <property type="term" value="F:sugar-phosphatase activity"/>
    <property type="evidence" value="ECO:0007669"/>
    <property type="project" value="TreeGrafter"/>
</dbReference>
<feature type="binding site" evidence="3">
    <location>
        <position position="56"/>
    </location>
    <ligand>
        <name>substrate</name>
    </ligand>
</feature>
<evidence type="ECO:0000256" key="3">
    <source>
        <dbReference type="PIRSR" id="PIRSR610972-2"/>
    </source>
</evidence>
<dbReference type="PANTHER" id="PTHR43481">
    <property type="entry name" value="FRUCTOSE-1-PHOSPHATE PHOSPHATASE"/>
    <property type="match status" value="1"/>
</dbReference>
<comment type="cofactor">
    <cofactor evidence="4">
        <name>Mg(2+)</name>
        <dbReference type="ChEBI" id="CHEBI:18420"/>
    </cofactor>
    <text evidence="4">Binds 2 magnesium ions per subunit.</text>
</comment>
<feature type="binding site" evidence="3">
    <location>
        <position position="151"/>
    </location>
    <ligand>
        <name>substrate</name>
    </ligand>
</feature>
<dbReference type="NCBIfam" id="TIGR02009">
    <property type="entry name" value="PGMB-YQAB-SF"/>
    <property type="match status" value="1"/>
</dbReference>
<evidence type="ECO:0000313" key="6">
    <source>
        <dbReference type="EMBL" id="KRK74208.1"/>
    </source>
</evidence>
<accession>A0A0R1JSB2</accession>
<feature type="site" description="Important for catalytic activity and assists the phosphoryl transfer reaction to Asp8 by balancing charge and orienting the reacting groups" evidence="5">
    <location>
        <position position="151"/>
    </location>
</feature>
<dbReference type="STRING" id="1291734.FD02_GL000803"/>
<gene>
    <name evidence="6" type="ORF">FD02_GL000803</name>
</gene>
<dbReference type="InterPro" id="IPR023198">
    <property type="entry name" value="PGP-like_dom2"/>
</dbReference>
<dbReference type="InterPro" id="IPR051806">
    <property type="entry name" value="HAD-like_SPP"/>
</dbReference>
<evidence type="ECO:0000313" key="7">
    <source>
        <dbReference type="Proteomes" id="UP000051804"/>
    </source>
</evidence>
<dbReference type="InterPro" id="IPR036412">
    <property type="entry name" value="HAD-like_sf"/>
</dbReference>